<dbReference type="InterPro" id="IPR013320">
    <property type="entry name" value="ConA-like_dom_sf"/>
</dbReference>
<dbReference type="InterPro" id="IPR039448">
    <property type="entry name" value="Beta_helix"/>
</dbReference>
<dbReference type="SUPFAM" id="SSF51126">
    <property type="entry name" value="Pectin lyase-like"/>
    <property type="match status" value="1"/>
</dbReference>
<gene>
    <name evidence="3" type="ORF">S01H4_41208</name>
</gene>
<dbReference type="Gene3D" id="2.160.20.10">
    <property type="entry name" value="Single-stranded right-handed beta-helix, Pectin lyase-like"/>
    <property type="match status" value="1"/>
</dbReference>
<dbReference type="InterPro" id="IPR011050">
    <property type="entry name" value="Pectin_lyase_fold/virulence"/>
</dbReference>
<evidence type="ECO:0000259" key="2">
    <source>
        <dbReference type="Pfam" id="PF13229"/>
    </source>
</evidence>
<feature type="non-terminal residue" evidence="3">
    <location>
        <position position="288"/>
    </location>
</feature>
<dbReference type="Pfam" id="PF13229">
    <property type="entry name" value="Beta_helix"/>
    <property type="match status" value="1"/>
</dbReference>
<comment type="caution">
    <text evidence="3">The sequence shown here is derived from an EMBL/GenBank/DDBJ whole genome shotgun (WGS) entry which is preliminary data.</text>
</comment>
<dbReference type="SMART" id="SM00710">
    <property type="entry name" value="PbH1"/>
    <property type="match status" value="3"/>
</dbReference>
<dbReference type="Gene3D" id="2.60.120.200">
    <property type="match status" value="1"/>
</dbReference>
<feature type="non-terminal residue" evidence="3">
    <location>
        <position position="1"/>
    </location>
</feature>
<accession>X1DLV2</accession>
<feature type="region of interest" description="Disordered" evidence="1">
    <location>
        <begin position="49"/>
        <end position="72"/>
    </location>
</feature>
<feature type="domain" description="Right handed beta helix" evidence="2">
    <location>
        <begin position="118"/>
        <end position="220"/>
    </location>
</feature>
<organism evidence="3">
    <name type="scientific">marine sediment metagenome</name>
    <dbReference type="NCBI Taxonomy" id="412755"/>
    <lineage>
        <taxon>unclassified sequences</taxon>
        <taxon>metagenomes</taxon>
        <taxon>ecological metagenomes</taxon>
    </lineage>
</organism>
<dbReference type="SUPFAM" id="SSF49899">
    <property type="entry name" value="Concanavalin A-like lectins/glucanases"/>
    <property type="match status" value="1"/>
</dbReference>
<proteinExistence type="predicted"/>
<evidence type="ECO:0000256" key="1">
    <source>
        <dbReference type="SAM" id="MobiDB-lite"/>
    </source>
</evidence>
<dbReference type="AlphaFoldDB" id="X1DLV2"/>
<dbReference type="EMBL" id="BART01022518">
    <property type="protein sequence ID" value="GAG97396.1"/>
    <property type="molecule type" value="Genomic_DNA"/>
</dbReference>
<sequence length="288" mass="30847">WIGGNADIPGREFDGSIDEAAVWDRALSLAEIQWLAANQIEQRYGIFVDDDAPHDPAPGDPAIGDPNENGSWQHPFDSIQEGIDAAEEMETVTVLDGIYTGWGNRSLSFDGKPIRLRSENGPENCIIDCEDYRRGFNFVFEESPDSILEGFTIANGRAFTEGLEDGGGIYCYQSNPTIKDCIITNCHAENGGGIYIEYCDPTLDGCEISGNSAVYSGGGIGSWKSSPTLLDCTIANNSPDGISLDYGLATISGTVKVISDTIGGDGSFDIDPDATLQTEDANATGYIR</sequence>
<dbReference type="InterPro" id="IPR006626">
    <property type="entry name" value="PbH1"/>
</dbReference>
<dbReference type="InterPro" id="IPR012334">
    <property type="entry name" value="Pectin_lyas_fold"/>
</dbReference>
<name>X1DLV2_9ZZZZ</name>
<evidence type="ECO:0000313" key="3">
    <source>
        <dbReference type="EMBL" id="GAG97396.1"/>
    </source>
</evidence>
<reference evidence="3" key="1">
    <citation type="journal article" date="2014" name="Front. Microbiol.">
        <title>High frequency of phylogenetically diverse reductive dehalogenase-homologous genes in deep subseafloor sedimentary metagenomes.</title>
        <authorList>
            <person name="Kawai M."/>
            <person name="Futagami T."/>
            <person name="Toyoda A."/>
            <person name="Takaki Y."/>
            <person name="Nishi S."/>
            <person name="Hori S."/>
            <person name="Arai W."/>
            <person name="Tsubouchi T."/>
            <person name="Morono Y."/>
            <person name="Uchiyama I."/>
            <person name="Ito T."/>
            <person name="Fujiyama A."/>
            <person name="Inagaki F."/>
            <person name="Takami H."/>
        </authorList>
    </citation>
    <scope>NUCLEOTIDE SEQUENCE</scope>
    <source>
        <strain evidence="3">Expedition CK06-06</strain>
    </source>
</reference>
<protein>
    <recommendedName>
        <fullName evidence="2">Right handed beta helix domain-containing protein</fullName>
    </recommendedName>
</protein>